<evidence type="ECO:0000313" key="2">
    <source>
        <dbReference type="Proteomes" id="UP001218579"/>
    </source>
</evidence>
<dbReference type="EMBL" id="JAQQKV010000001">
    <property type="protein sequence ID" value="MDC7675340.1"/>
    <property type="molecule type" value="Genomic_DNA"/>
</dbReference>
<protein>
    <recommendedName>
        <fullName evidence="3">TonB C-terminal domain-containing protein</fullName>
    </recommendedName>
</protein>
<keyword evidence="2" id="KW-1185">Reference proteome</keyword>
<proteinExistence type="predicted"/>
<reference evidence="1 2" key="1">
    <citation type="submission" date="2023-01" db="EMBL/GenBank/DDBJ databases">
        <title>Novel species of the genus Asticcacaulis isolated from rivers.</title>
        <authorList>
            <person name="Lu H."/>
        </authorList>
    </citation>
    <scope>NUCLEOTIDE SEQUENCE [LARGE SCALE GENOMIC DNA]</scope>
    <source>
        <strain evidence="1 2">LKC15W</strain>
    </source>
</reference>
<dbReference type="RefSeq" id="WP_272743647.1">
    <property type="nucleotide sequence ID" value="NZ_JAQQKV010000001.1"/>
</dbReference>
<dbReference type="Proteomes" id="UP001218579">
    <property type="component" value="Unassembled WGS sequence"/>
</dbReference>
<gene>
    <name evidence="1" type="ORF">PQU98_04315</name>
</gene>
<organism evidence="1 2">
    <name type="scientific">Asticcacaulis machinosus</name>
    <dbReference type="NCBI Taxonomy" id="2984211"/>
    <lineage>
        <taxon>Bacteria</taxon>
        <taxon>Pseudomonadati</taxon>
        <taxon>Pseudomonadota</taxon>
        <taxon>Alphaproteobacteria</taxon>
        <taxon>Caulobacterales</taxon>
        <taxon>Caulobacteraceae</taxon>
        <taxon>Asticcacaulis</taxon>
    </lineage>
</organism>
<comment type="caution">
    <text evidence="1">The sequence shown here is derived from an EMBL/GenBank/DDBJ whole genome shotgun (WGS) entry which is preliminary data.</text>
</comment>
<sequence length="248" mass="27547">MGLRFLVTVAVITCGVASVGYGASPAQTPPTERPEFNKIPEIPPPPVFWKTYPTGDQALDYYPDTALDQEVPGSATLECRWDEKGRITNCDILKEAPDGYGFGDATRRLLMVYGTVDLEKTAKLPPEKRTIKIRYHWTLEGDGIVDGMIIIKPTLADAQPYYPAALMTGDTAGIVSLWCKWKSEGGKDEVTGCDVVREFPKNKGFGEATRKLFEAKTRIYSTGIDTDKREGGFPVFFLWYLPETGEFD</sequence>
<evidence type="ECO:0000313" key="1">
    <source>
        <dbReference type="EMBL" id="MDC7675340.1"/>
    </source>
</evidence>
<accession>A0ABT5HGS9</accession>
<evidence type="ECO:0008006" key="3">
    <source>
        <dbReference type="Google" id="ProtNLM"/>
    </source>
</evidence>
<name>A0ABT5HGS9_9CAUL</name>